<evidence type="ECO:0000259" key="1">
    <source>
        <dbReference type="Pfam" id="PF01609"/>
    </source>
</evidence>
<proteinExistence type="predicted"/>
<dbReference type="GO" id="GO:0006313">
    <property type="term" value="P:DNA transposition"/>
    <property type="evidence" value="ECO:0007669"/>
    <property type="project" value="InterPro"/>
</dbReference>
<feature type="domain" description="Insertion element IS402-like" evidence="2">
    <location>
        <begin position="11"/>
        <end position="87"/>
    </location>
</feature>
<gene>
    <name evidence="3" type="ORF">GIY23_12300</name>
</gene>
<dbReference type="InterPro" id="IPR025161">
    <property type="entry name" value="IS402-like_dom"/>
</dbReference>
<dbReference type="InterPro" id="IPR002559">
    <property type="entry name" value="Transposase_11"/>
</dbReference>
<dbReference type="PANTHER" id="PTHR30007:SF1">
    <property type="entry name" value="BLR1914 PROTEIN"/>
    <property type="match status" value="1"/>
</dbReference>
<dbReference type="KEGG" id="sace:GIY23_12300"/>
<dbReference type="Pfam" id="PF01609">
    <property type="entry name" value="DDE_Tnp_1"/>
    <property type="match status" value="1"/>
</dbReference>
<accession>A0A5Q3Q6V3</accession>
<protein>
    <submittedName>
        <fullName evidence="3">IS5 family transposase</fullName>
    </submittedName>
</protein>
<evidence type="ECO:0000313" key="4">
    <source>
        <dbReference type="Proteomes" id="UP000371041"/>
    </source>
</evidence>
<dbReference type="GO" id="GO:0004803">
    <property type="term" value="F:transposase activity"/>
    <property type="evidence" value="ECO:0007669"/>
    <property type="project" value="InterPro"/>
</dbReference>
<evidence type="ECO:0000313" key="3">
    <source>
        <dbReference type="EMBL" id="QGK70202.1"/>
    </source>
</evidence>
<reference evidence="4" key="1">
    <citation type="submission" date="2019-11" db="EMBL/GenBank/DDBJ databases">
        <title>The complete genome sequence of Saccharopolyspora sp. E2A.</title>
        <authorList>
            <person name="Zhang G."/>
        </authorList>
    </citation>
    <scope>NUCLEOTIDE SEQUENCE [LARGE SCALE GENOMIC DNA]</scope>
    <source>
        <strain evidence="4">E2A</strain>
    </source>
</reference>
<organism evidence="3 4">
    <name type="scientific">Allosaccharopolyspora coralli</name>
    <dbReference type="NCBI Taxonomy" id="2665642"/>
    <lineage>
        <taxon>Bacteria</taxon>
        <taxon>Bacillati</taxon>
        <taxon>Actinomycetota</taxon>
        <taxon>Actinomycetes</taxon>
        <taxon>Pseudonocardiales</taxon>
        <taxon>Pseudonocardiaceae</taxon>
        <taxon>Allosaccharopolyspora</taxon>
    </lineage>
</organism>
<feature type="domain" description="Transposase IS4-like" evidence="1">
    <location>
        <begin position="106"/>
        <end position="262"/>
    </location>
</feature>
<dbReference type="EMBL" id="CP045929">
    <property type="protein sequence ID" value="QGK70202.1"/>
    <property type="molecule type" value="Genomic_DNA"/>
</dbReference>
<dbReference type="PANTHER" id="PTHR30007">
    <property type="entry name" value="PHP DOMAIN PROTEIN"/>
    <property type="match status" value="1"/>
</dbReference>
<dbReference type="NCBIfam" id="NF033580">
    <property type="entry name" value="transpos_IS5_3"/>
    <property type="match status" value="1"/>
</dbReference>
<dbReference type="GO" id="GO:0003677">
    <property type="term" value="F:DNA binding"/>
    <property type="evidence" value="ECO:0007669"/>
    <property type="project" value="InterPro"/>
</dbReference>
<sequence>MVDALSRRLVPDELWELVEPLIPEVKGRPQGGGRAAVDSRKVFTAIVYVVTSGCAWRYLPPSFGVTVPTAHRWFVRWTEAGLWARIHHAVLDELGSQGLVDWSRAVVDAAAVRAKKGGGMTGPSPVDRAKPGSKLHVLTDVSGLPLSTGISAANTADGYAMIPLVNALPAIRCRRGPRRRKPAKLHGDKAYNSADRRRWLRDHGIRPRLARKGVESSERLGRHRWVVERSFSWLSGYRRLTLRYERRADTFKAFLALAAMLVCFKRLQKTK</sequence>
<dbReference type="Proteomes" id="UP000371041">
    <property type="component" value="Chromosome"/>
</dbReference>
<name>A0A5Q3Q6V3_9PSEU</name>
<dbReference type="Pfam" id="PF13340">
    <property type="entry name" value="DUF4096"/>
    <property type="match status" value="1"/>
</dbReference>
<evidence type="ECO:0000259" key="2">
    <source>
        <dbReference type="Pfam" id="PF13340"/>
    </source>
</evidence>
<dbReference type="RefSeq" id="WP_154076786.1">
    <property type="nucleotide sequence ID" value="NZ_CP045929.1"/>
</dbReference>
<keyword evidence="4" id="KW-1185">Reference proteome</keyword>
<dbReference type="AlphaFoldDB" id="A0A5Q3Q6V3"/>